<name>A0ABQ9JM73_9CUCU</name>
<sequence length="155" mass="19553">MLKLRYDPVHGYDYVYNANRPYIPDYRIHRPYDFYFDWPWRYRVWFPNRPFRRFLNKELRVTEGSSLHHMLPLQYDLQTPSIPFRNVIDYEHVPYTKYFSVDSPNYSSYRPLHRYDKWPAWYNAYLPVPEFRHYLNNLLMRDLGITRHKYVHTYW</sequence>
<gene>
    <name evidence="1" type="ORF">NQ317_004064</name>
</gene>
<comment type="caution">
    <text evidence="1">The sequence shown here is derived from an EMBL/GenBank/DDBJ whole genome shotgun (WGS) entry which is preliminary data.</text>
</comment>
<dbReference type="Proteomes" id="UP001162164">
    <property type="component" value="Unassembled WGS sequence"/>
</dbReference>
<keyword evidence="2" id="KW-1185">Reference proteome</keyword>
<dbReference type="EMBL" id="JAPWTJ010000351">
    <property type="protein sequence ID" value="KAJ8979306.1"/>
    <property type="molecule type" value="Genomic_DNA"/>
</dbReference>
<accession>A0ABQ9JM73</accession>
<proteinExistence type="predicted"/>
<evidence type="ECO:0000313" key="1">
    <source>
        <dbReference type="EMBL" id="KAJ8979306.1"/>
    </source>
</evidence>
<reference evidence="1" key="1">
    <citation type="journal article" date="2023" name="Insect Mol. Biol.">
        <title>Genome sequencing provides insights into the evolution of gene families encoding plant cell wall-degrading enzymes in longhorned beetles.</title>
        <authorList>
            <person name="Shin N.R."/>
            <person name="Okamura Y."/>
            <person name="Kirsch R."/>
            <person name="Pauchet Y."/>
        </authorList>
    </citation>
    <scope>NUCLEOTIDE SEQUENCE</scope>
    <source>
        <strain evidence="1">MMC_N1</strain>
    </source>
</reference>
<organism evidence="1 2">
    <name type="scientific">Molorchus minor</name>
    <dbReference type="NCBI Taxonomy" id="1323400"/>
    <lineage>
        <taxon>Eukaryota</taxon>
        <taxon>Metazoa</taxon>
        <taxon>Ecdysozoa</taxon>
        <taxon>Arthropoda</taxon>
        <taxon>Hexapoda</taxon>
        <taxon>Insecta</taxon>
        <taxon>Pterygota</taxon>
        <taxon>Neoptera</taxon>
        <taxon>Endopterygota</taxon>
        <taxon>Coleoptera</taxon>
        <taxon>Polyphaga</taxon>
        <taxon>Cucujiformia</taxon>
        <taxon>Chrysomeloidea</taxon>
        <taxon>Cerambycidae</taxon>
        <taxon>Lamiinae</taxon>
        <taxon>Monochamini</taxon>
        <taxon>Molorchus</taxon>
    </lineage>
</organism>
<protein>
    <submittedName>
        <fullName evidence="1">Uncharacterized protein</fullName>
    </submittedName>
</protein>
<evidence type="ECO:0000313" key="2">
    <source>
        <dbReference type="Proteomes" id="UP001162164"/>
    </source>
</evidence>